<feature type="signal peptide" evidence="2">
    <location>
        <begin position="1"/>
        <end position="28"/>
    </location>
</feature>
<name>A0ABQ9Q6H6_9PEZI</name>
<protein>
    <submittedName>
        <fullName evidence="3">Uncharacterized protein</fullName>
    </submittedName>
</protein>
<dbReference type="EMBL" id="JARUPT010000070">
    <property type="protein sequence ID" value="KAK0379286.1"/>
    <property type="molecule type" value="Genomic_DNA"/>
</dbReference>
<gene>
    <name evidence="3" type="ORF">CLIM01_03352</name>
</gene>
<reference evidence="3" key="1">
    <citation type="submission" date="2023-04" db="EMBL/GenBank/DDBJ databases">
        <title>Colletotrichum limetticola genome sequence.</title>
        <authorList>
            <person name="Baroncelli R."/>
        </authorList>
    </citation>
    <scope>NUCLEOTIDE SEQUENCE</scope>
    <source>
        <strain evidence="3">KLA-Anderson</strain>
    </source>
</reference>
<evidence type="ECO:0000313" key="4">
    <source>
        <dbReference type="Proteomes" id="UP001169217"/>
    </source>
</evidence>
<sequence length="117" mass="12779">MVFRAWQIPPTPWTIICVTILLRTPTQLTQLQSSNTLWCASAFCPDQGGLGPTERAPEQSFCFKTLAALHLPRPPLWPNGVGGQLSSPLAPQDGQEYEGPFGPWARLGPPTPREMPG</sequence>
<feature type="region of interest" description="Disordered" evidence="1">
    <location>
        <begin position="80"/>
        <end position="117"/>
    </location>
</feature>
<accession>A0ABQ9Q6H6</accession>
<organism evidence="3 4">
    <name type="scientific">Colletotrichum limetticola</name>
    <dbReference type="NCBI Taxonomy" id="1209924"/>
    <lineage>
        <taxon>Eukaryota</taxon>
        <taxon>Fungi</taxon>
        <taxon>Dikarya</taxon>
        <taxon>Ascomycota</taxon>
        <taxon>Pezizomycotina</taxon>
        <taxon>Sordariomycetes</taxon>
        <taxon>Hypocreomycetidae</taxon>
        <taxon>Glomerellales</taxon>
        <taxon>Glomerellaceae</taxon>
        <taxon>Colletotrichum</taxon>
        <taxon>Colletotrichum acutatum species complex</taxon>
    </lineage>
</organism>
<proteinExistence type="predicted"/>
<keyword evidence="2" id="KW-0732">Signal</keyword>
<evidence type="ECO:0000313" key="3">
    <source>
        <dbReference type="EMBL" id="KAK0379286.1"/>
    </source>
</evidence>
<comment type="caution">
    <text evidence="3">The sequence shown here is derived from an EMBL/GenBank/DDBJ whole genome shotgun (WGS) entry which is preliminary data.</text>
</comment>
<keyword evidence="4" id="KW-1185">Reference proteome</keyword>
<evidence type="ECO:0000256" key="1">
    <source>
        <dbReference type="SAM" id="MobiDB-lite"/>
    </source>
</evidence>
<feature type="chain" id="PRO_5045396900" evidence="2">
    <location>
        <begin position="29"/>
        <end position="117"/>
    </location>
</feature>
<dbReference type="Proteomes" id="UP001169217">
    <property type="component" value="Unassembled WGS sequence"/>
</dbReference>
<evidence type="ECO:0000256" key="2">
    <source>
        <dbReference type="SAM" id="SignalP"/>
    </source>
</evidence>